<evidence type="ECO:0000313" key="1">
    <source>
        <dbReference type="EMBL" id="CAG8276126.1"/>
    </source>
</evidence>
<proteinExistence type="predicted"/>
<dbReference type="OrthoDB" id="194468at2759"/>
<dbReference type="EMBL" id="CAJVNV010000616">
    <property type="protein sequence ID" value="CAG8276126.1"/>
    <property type="molecule type" value="Genomic_DNA"/>
</dbReference>
<sequence length="462" mass="52442">MSRDFGINTLFLILSHPHQPILFTSFSGLLPSTKLTSATVYAQRPLNILKPDSALSVLLRPQIFDMSLAELEELSPFMRYSAADRPPDTPRLALFFEAEPQSHICDTSYHIIFTITREENDPETRPCIIHWDPVADGLGQSGMILLCRESETDEWQPLQVDPQQLPARSLHPHEVSIEDPCFKQLDPGDSVSWSVDLPSVYFDALSTGYFYEILWRGEQIPLWDWGTLSERSTSHRQLAPKTPAIVLPNGPHQPVEVIHDEIDLEDDIGEWSPYSPPPISPSSRMDNAPVLSIYIAGPETLSVKDHSPAARLHYPSQPITLNTSTFKAIDRHYDGFRLYVKENDEWRPHEVNGLILHHLYSFSPYLVNVGKNDENRFQSLVPGESCSFTRTVSDFPKYFAPGDRFRYGYKGATLDWWDWGNLNDHENTVVLAGEYKVLDQNNGGRPVVVVPGSNWLEFTLTE</sequence>
<comment type="caution">
    <text evidence="1">The sequence shown here is derived from an EMBL/GenBank/DDBJ whole genome shotgun (WGS) entry which is preliminary data.</text>
</comment>
<gene>
    <name evidence="1" type="ORF">PNAL_LOCUS9290</name>
</gene>
<reference evidence="1" key="1">
    <citation type="submission" date="2021-07" db="EMBL/GenBank/DDBJ databases">
        <authorList>
            <person name="Branca A.L. A."/>
        </authorList>
    </citation>
    <scope>NUCLEOTIDE SEQUENCE</scope>
</reference>
<organism evidence="1 2">
    <name type="scientific">Penicillium nalgiovense</name>
    <dbReference type="NCBI Taxonomy" id="60175"/>
    <lineage>
        <taxon>Eukaryota</taxon>
        <taxon>Fungi</taxon>
        <taxon>Dikarya</taxon>
        <taxon>Ascomycota</taxon>
        <taxon>Pezizomycotina</taxon>
        <taxon>Eurotiomycetes</taxon>
        <taxon>Eurotiomycetidae</taxon>
        <taxon>Eurotiales</taxon>
        <taxon>Aspergillaceae</taxon>
        <taxon>Penicillium</taxon>
    </lineage>
</organism>
<evidence type="ECO:0000313" key="2">
    <source>
        <dbReference type="Proteomes" id="UP001153461"/>
    </source>
</evidence>
<protein>
    <submittedName>
        <fullName evidence="1">Uncharacterized protein</fullName>
    </submittedName>
</protein>
<dbReference type="Proteomes" id="UP001153461">
    <property type="component" value="Unassembled WGS sequence"/>
</dbReference>
<dbReference type="AlphaFoldDB" id="A0A9W4IFZ3"/>
<name>A0A9W4IFZ3_PENNA</name>
<accession>A0A9W4IFZ3</accession>